<evidence type="ECO:0000313" key="2">
    <source>
        <dbReference type="EMBL" id="SEM67641.1"/>
    </source>
</evidence>
<reference evidence="2 3" key="1">
    <citation type="submission" date="2016-10" db="EMBL/GenBank/DDBJ databases">
        <authorList>
            <person name="de Groot N.N."/>
        </authorList>
    </citation>
    <scope>NUCLEOTIDE SEQUENCE [LARGE SCALE GENOMIC DNA]</scope>
    <source>
        <strain evidence="2 3">Nm22</strain>
    </source>
</reference>
<feature type="transmembrane region" description="Helical" evidence="1">
    <location>
        <begin position="145"/>
        <end position="165"/>
    </location>
</feature>
<proteinExistence type="predicted"/>
<dbReference type="EMBL" id="FOCP01000001">
    <property type="protein sequence ID" value="SEM67641.1"/>
    <property type="molecule type" value="Genomic_DNA"/>
</dbReference>
<feature type="transmembrane region" description="Helical" evidence="1">
    <location>
        <begin position="68"/>
        <end position="91"/>
    </location>
</feature>
<accession>A0A1H8AAP0</accession>
<evidence type="ECO:0000313" key="3">
    <source>
        <dbReference type="Proteomes" id="UP000199459"/>
    </source>
</evidence>
<dbReference type="RefSeq" id="WP_218143887.1">
    <property type="nucleotide sequence ID" value="NZ_FOCP01000001.1"/>
</dbReference>
<evidence type="ECO:0000256" key="1">
    <source>
        <dbReference type="SAM" id="Phobius"/>
    </source>
</evidence>
<keyword evidence="1" id="KW-0812">Transmembrane</keyword>
<organism evidence="2 3">
    <name type="scientific">Nitrosomonas marina</name>
    <dbReference type="NCBI Taxonomy" id="917"/>
    <lineage>
        <taxon>Bacteria</taxon>
        <taxon>Pseudomonadati</taxon>
        <taxon>Pseudomonadota</taxon>
        <taxon>Betaproteobacteria</taxon>
        <taxon>Nitrosomonadales</taxon>
        <taxon>Nitrosomonadaceae</taxon>
        <taxon>Nitrosomonas</taxon>
    </lineage>
</organism>
<keyword evidence="1" id="KW-0472">Membrane</keyword>
<feature type="transmembrane region" description="Helical" evidence="1">
    <location>
        <begin position="111"/>
        <end position="133"/>
    </location>
</feature>
<gene>
    <name evidence="2" type="ORF">SAMN05216325_10146</name>
</gene>
<dbReference type="AlphaFoldDB" id="A0A1H8AAP0"/>
<feature type="transmembrane region" description="Helical" evidence="1">
    <location>
        <begin position="26"/>
        <end position="47"/>
    </location>
</feature>
<dbReference type="Proteomes" id="UP000199459">
    <property type="component" value="Unassembled WGS sequence"/>
</dbReference>
<protein>
    <submittedName>
        <fullName evidence="2">Uncharacterized membrane protein</fullName>
    </submittedName>
</protein>
<name>A0A1H8AAP0_9PROT</name>
<sequence>MSQEPATVGVMRNHLRFYLNRLRERLWIKPLATCILSVIAVFVAGLADRLDLPEYSFPDISLESLKKLLTVTATSMLVMAALAVGAMLSAYQSASNTATPRTFSLVIADDVSQNALSTFIGVFIFSIVSLTALLNDFFETDGRFLLFLFTTFAFAIVILSFVRWVDRIARLGRLGTTIDKVEEVTAAALRSAAQLPTLGAVKTVTPNSGIPVCSKVVGYVQHIDIAKLQTIAERMNCRIVVAVLPGSFSTPVDPLAYIQGKDQSDDEISSNKIIQAFRIRGERTFDEDPRFGLVVLSEIASRALSPSVNDPGTAIDIIGTQVRLFALWAETRVESSNERVEFDRVAIPELSLDDMFDDAFNAISRDGATILEVTVRLQKAFYCLARLGHDEMRETAVAHAKYAFRHAELGLKLKDDLEILRAVTEFSLREVECDARQDAAADSSGCGG</sequence>
<dbReference type="Pfam" id="PF10011">
    <property type="entry name" value="DUF2254"/>
    <property type="match status" value="1"/>
</dbReference>
<dbReference type="InterPro" id="IPR018723">
    <property type="entry name" value="DUF2254_membrane"/>
</dbReference>
<keyword evidence="1" id="KW-1133">Transmembrane helix</keyword>